<dbReference type="InterPro" id="IPR036850">
    <property type="entry name" value="NDK-like_dom_sf"/>
</dbReference>
<gene>
    <name evidence="8" type="ORF">Ctob_004061</name>
</gene>
<keyword evidence="5" id="KW-0966">Cell projection</keyword>
<comment type="caution">
    <text evidence="6">Lacks conserved residue(s) required for the propagation of feature annotation.</text>
</comment>
<evidence type="ECO:0000313" key="8">
    <source>
        <dbReference type="EMBL" id="KOO30302.1"/>
    </source>
</evidence>
<keyword evidence="9" id="KW-1185">Reference proteome</keyword>
<evidence type="ECO:0000256" key="4">
    <source>
        <dbReference type="ARBA" id="ARBA00023212"/>
    </source>
</evidence>
<dbReference type="InterPro" id="IPR057579">
    <property type="entry name" value="DM10_NDK7"/>
</dbReference>
<accession>A0A0M0JVC3</accession>
<dbReference type="PANTHER" id="PTHR43109">
    <property type="entry name" value="NUCLEOSIDE DIPHOSPHATE KINASE 7"/>
    <property type="match status" value="1"/>
</dbReference>
<evidence type="ECO:0000256" key="1">
    <source>
        <dbReference type="ARBA" id="ARBA00004138"/>
    </source>
</evidence>
<evidence type="ECO:0000259" key="7">
    <source>
        <dbReference type="PROSITE" id="PS51336"/>
    </source>
</evidence>
<dbReference type="PROSITE" id="PS51374">
    <property type="entry name" value="NDPK_LIKE"/>
    <property type="match status" value="1"/>
</dbReference>
<dbReference type="Proteomes" id="UP000037460">
    <property type="component" value="Unassembled WGS sequence"/>
</dbReference>
<evidence type="ECO:0000256" key="2">
    <source>
        <dbReference type="ARBA" id="ARBA00004245"/>
    </source>
</evidence>
<keyword evidence="8" id="KW-0418">Kinase</keyword>
<evidence type="ECO:0000256" key="5">
    <source>
        <dbReference type="ARBA" id="ARBA00023273"/>
    </source>
</evidence>
<dbReference type="SMART" id="SM00562">
    <property type="entry name" value="NDK"/>
    <property type="match status" value="1"/>
</dbReference>
<keyword evidence="8" id="KW-0808">Transferase</keyword>
<dbReference type="PANTHER" id="PTHR43109:SF2">
    <property type="entry name" value="NUCLEOSIDE DIPHOSPHATE KINASE 7"/>
    <property type="match status" value="1"/>
</dbReference>
<dbReference type="CDD" id="cd04412">
    <property type="entry name" value="NDPk7B"/>
    <property type="match status" value="1"/>
</dbReference>
<dbReference type="OrthoDB" id="270127at2759"/>
<dbReference type="Gene3D" id="2.30.29.170">
    <property type="match status" value="1"/>
</dbReference>
<organism evidence="8 9">
    <name type="scientific">Chrysochromulina tobinii</name>
    <dbReference type="NCBI Taxonomy" id="1460289"/>
    <lineage>
        <taxon>Eukaryota</taxon>
        <taxon>Haptista</taxon>
        <taxon>Haptophyta</taxon>
        <taxon>Prymnesiophyceae</taxon>
        <taxon>Prymnesiales</taxon>
        <taxon>Chrysochromulinaceae</taxon>
        <taxon>Chrysochromulina</taxon>
    </lineage>
</organism>
<reference evidence="9" key="1">
    <citation type="journal article" date="2015" name="PLoS Genet.">
        <title>Genome Sequence and Transcriptome Analyses of Chrysochromulina tobin: Metabolic Tools for Enhanced Algal Fitness in the Prominent Order Prymnesiales (Haptophyceae).</title>
        <authorList>
            <person name="Hovde B.T."/>
            <person name="Deodato C.R."/>
            <person name="Hunsperger H.M."/>
            <person name="Ryken S.A."/>
            <person name="Yost W."/>
            <person name="Jha R.K."/>
            <person name="Patterson J."/>
            <person name="Monnat R.J. Jr."/>
            <person name="Barlow S.B."/>
            <person name="Starkenburg S.R."/>
            <person name="Cattolico R.A."/>
        </authorList>
    </citation>
    <scope>NUCLEOTIDE SEQUENCE</scope>
    <source>
        <strain evidence="9">CCMP291</strain>
    </source>
</reference>
<comment type="subcellular location">
    <subcellularLocation>
        <location evidence="1">Cell projection</location>
        <location evidence="1">Cilium</location>
    </subcellularLocation>
    <subcellularLocation>
        <location evidence="2">Cytoplasm</location>
        <location evidence="2">Cytoskeleton</location>
    </subcellularLocation>
</comment>
<dbReference type="Pfam" id="PF00334">
    <property type="entry name" value="NDK"/>
    <property type="match status" value="1"/>
</dbReference>
<protein>
    <submittedName>
        <fullName evidence="8">Nucleoside diphosphate kinase 7</fullName>
    </submittedName>
</protein>
<dbReference type="EMBL" id="JWZX01002250">
    <property type="protein sequence ID" value="KOO30302.1"/>
    <property type="molecule type" value="Genomic_DNA"/>
</dbReference>
<dbReference type="GO" id="GO:0005879">
    <property type="term" value="C:axonemal microtubule"/>
    <property type="evidence" value="ECO:0007669"/>
    <property type="project" value="TreeGrafter"/>
</dbReference>
<keyword evidence="3" id="KW-0963">Cytoplasm</keyword>
<dbReference type="AlphaFoldDB" id="A0A0M0JVC3"/>
<evidence type="ECO:0000256" key="6">
    <source>
        <dbReference type="PROSITE-ProRule" id="PRU00706"/>
    </source>
</evidence>
<name>A0A0M0JVC3_9EUKA</name>
<comment type="similarity">
    <text evidence="6">Belongs to the NDK family.</text>
</comment>
<dbReference type="GO" id="GO:0016301">
    <property type="term" value="F:kinase activity"/>
    <property type="evidence" value="ECO:0007669"/>
    <property type="project" value="UniProtKB-KW"/>
</dbReference>
<comment type="caution">
    <text evidence="8">The sequence shown here is derived from an EMBL/GenBank/DDBJ whole genome shotgun (WGS) entry which is preliminary data.</text>
</comment>
<dbReference type="InterPro" id="IPR037993">
    <property type="entry name" value="NDPk7B"/>
</dbReference>
<dbReference type="InterPro" id="IPR034907">
    <property type="entry name" value="NDK-like_dom"/>
</dbReference>
<proteinExistence type="inferred from homology"/>
<sequence>MVDLLPLSSAATAARAASPAMRSSHAASLTTASCCRACAQGKKDERYCFVVDWFDPQASLVRKYQLIYYSADGTIEMYDLKNRRTFLKRCDYPAVTLKDLYKGGVITVYSRQLTIVEYGDGFTAGKLEKASAAVCVTIAPGALPQMGRIIDAITSSSLVITELRLLAEGLVLKLVGEDGPAVWSSLKPQIDGALGKDSVTQSGDVFAAGLPKTVVSDGATSTLLLVRPHAIKAGLLGRIIDQALGSGFELLNAAMLQLTRPNAAEFLEVYKGVVPECVDWIEELTQGKIVALQLRFASQPTSSVLKLRELCGAHDPEVARHLHTQSLRALYGESKIRNAVHCTDLPEDGALEVDYFFSILGGQSA</sequence>
<dbReference type="SUPFAM" id="SSF54919">
    <property type="entry name" value="Nucleoside diphosphate kinase, NDK"/>
    <property type="match status" value="1"/>
</dbReference>
<feature type="domain" description="DM10" evidence="7">
    <location>
        <begin position="43"/>
        <end position="131"/>
    </location>
</feature>
<keyword evidence="4" id="KW-0206">Cytoskeleton</keyword>
<dbReference type="Pfam" id="PF25364">
    <property type="entry name" value="PH_NDK7_N"/>
    <property type="match status" value="1"/>
</dbReference>
<dbReference type="SMART" id="SM00676">
    <property type="entry name" value="DM10"/>
    <property type="match status" value="1"/>
</dbReference>
<evidence type="ECO:0000313" key="9">
    <source>
        <dbReference type="Proteomes" id="UP000037460"/>
    </source>
</evidence>
<dbReference type="InterPro" id="IPR006602">
    <property type="entry name" value="DM10_dom"/>
</dbReference>
<dbReference type="PROSITE" id="PS51336">
    <property type="entry name" value="DM10"/>
    <property type="match status" value="1"/>
</dbReference>
<dbReference type="Gene3D" id="3.30.70.141">
    <property type="entry name" value="Nucleoside diphosphate kinase-like domain"/>
    <property type="match status" value="1"/>
</dbReference>
<evidence type="ECO:0000256" key="3">
    <source>
        <dbReference type="ARBA" id="ARBA00022490"/>
    </source>
</evidence>